<feature type="compositionally biased region" description="Basic and acidic residues" evidence="2">
    <location>
        <begin position="718"/>
        <end position="730"/>
    </location>
</feature>
<dbReference type="InterPro" id="IPR013083">
    <property type="entry name" value="Znf_RING/FYVE/PHD"/>
</dbReference>
<feature type="region of interest" description="Disordered" evidence="2">
    <location>
        <begin position="810"/>
        <end position="835"/>
    </location>
</feature>
<dbReference type="PANTHER" id="PTHR46462">
    <property type="entry name" value="UPSET, ISOFORM A"/>
    <property type="match status" value="1"/>
</dbReference>
<dbReference type="SMART" id="SM00317">
    <property type="entry name" value="SET"/>
    <property type="match status" value="1"/>
</dbReference>
<dbReference type="Proteomes" id="UP001174691">
    <property type="component" value="Unassembled WGS sequence"/>
</dbReference>
<feature type="domain" description="SET" evidence="3">
    <location>
        <begin position="30"/>
        <end position="415"/>
    </location>
</feature>
<evidence type="ECO:0000256" key="1">
    <source>
        <dbReference type="ARBA" id="ARBA00022853"/>
    </source>
</evidence>
<evidence type="ECO:0000256" key="2">
    <source>
        <dbReference type="SAM" id="MobiDB-lite"/>
    </source>
</evidence>
<feature type="compositionally biased region" description="Polar residues" evidence="2">
    <location>
        <begin position="187"/>
        <end position="197"/>
    </location>
</feature>
<dbReference type="InterPro" id="IPR046341">
    <property type="entry name" value="SET_dom_sf"/>
</dbReference>
<accession>A0AA38SCH8</accession>
<feature type="compositionally biased region" description="Polar residues" evidence="2">
    <location>
        <begin position="600"/>
        <end position="614"/>
    </location>
</feature>
<protein>
    <submittedName>
        <fullName evidence="4">PHD-finger domain-containing protein</fullName>
    </submittedName>
</protein>
<dbReference type="Pfam" id="PF20826">
    <property type="entry name" value="PHD_5"/>
    <property type="match status" value="1"/>
</dbReference>
<feature type="compositionally biased region" description="Polar residues" evidence="2">
    <location>
        <begin position="731"/>
        <end position="750"/>
    </location>
</feature>
<feature type="compositionally biased region" description="Basic residues" evidence="2">
    <location>
        <begin position="494"/>
        <end position="504"/>
    </location>
</feature>
<keyword evidence="5" id="KW-1185">Reference proteome</keyword>
<dbReference type="Gene3D" id="3.30.40.10">
    <property type="entry name" value="Zinc/RING finger domain, C3HC4 (zinc finger)"/>
    <property type="match status" value="1"/>
</dbReference>
<sequence>MTDRLPPLATQIVAPSRAAFSVPSSVSVYQPPELKKQETAEDEEHNTIKCICGFSDDDGQTIFCETCLTWQHIACYYPGHIEDALREDFSHSCVDCRPRELDAQKARERQKARLATSVVEEPSDRKPRRPPSKSHKKKPKPSELQLQHGPSLNNVEHTKHSLPHDHSHAPKKPKSSHKTSQSISSQAPKRSPSNGASKANPVHPPSPATTPPDLLNFQPVPFSPNFLAARDDRDVKIVDVNSYKGLEISNTMSMWLRDQGKLLRETGSGFNEVFQKMPSDMDRIKRSRLIERRTVAVRTPEADFEIPYLAAVSAINKDVPLMELNGQIGFQKDYCVVEAHRWKELLIPLPYVFFPSMLPLYIDTRQEGSQARYVRRSCKPNAVVDTFLSDGSEYHFWLVSDRAIAAGEQVTIPWDFRLPVKERSRMLHLLGLGDQDSGSPSHRDFDDQEYENNVTWINLVLSEHGGCACNLGPDCAFHRFYQRYLSRYQARTNPPKKKSRKPKVQHTISPTSTGHATNSRAASEGRFEDVADNEVRSQSGSSRSKPPSRDMTPARQGSFDTLGILTEPTDRDKRKVAMVEDSFRRMEQQQPPRKKKRTSDGTGTSRAKSVSKGTGSHALHAPAAAGRRYVDAGTSRSKSHSPSVAASPHTAGFARSASSRHDSVPVRSRHASESPRPNYCDAAVQTDPVEGEWYSGIQATAKAKKRVISLSKRLLDSRHQSRLGENERRNQCASQGSTTPMDIDSPTLSQGAFAPPSHGTVAGKQGDAVSSTLSSPRDGQATGADVGGLNLLKHRSPDLRVQMPPVPAFGSSSSYLSSGQTPLSATSPMVQSPFSSHHLTSPFGAPFPNGVAAAASPVKKKMSLSDYKSRMSKAQGVKPSVSTVLIKTSLSNADEPKSASSLDTAGAADSPTTDTQGEAQGLTNGAPPTSATPNGTQ</sequence>
<dbReference type="PANTHER" id="PTHR46462:SF3">
    <property type="entry name" value="UPSET, ISOFORM A"/>
    <property type="match status" value="1"/>
</dbReference>
<feature type="compositionally biased region" description="Polar residues" evidence="2">
    <location>
        <begin position="819"/>
        <end position="835"/>
    </location>
</feature>
<evidence type="ECO:0000259" key="3">
    <source>
        <dbReference type="PROSITE" id="PS50280"/>
    </source>
</evidence>
<feature type="region of interest" description="Disordered" evidence="2">
    <location>
        <begin position="718"/>
        <end position="790"/>
    </location>
</feature>
<dbReference type="GO" id="GO:0034967">
    <property type="term" value="C:Set3 complex"/>
    <property type="evidence" value="ECO:0007669"/>
    <property type="project" value="TreeGrafter"/>
</dbReference>
<feature type="compositionally biased region" description="Low complexity" evidence="2">
    <location>
        <begin position="536"/>
        <end position="545"/>
    </location>
</feature>
<feature type="compositionally biased region" description="Polar residues" evidence="2">
    <location>
        <begin position="144"/>
        <end position="155"/>
    </location>
</feature>
<evidence type="ECO:0000313" key="5">
    <source>
        <dbReference type="Proteomes" id="UP001174691"/>
    </source>
</evidence>
<evidence type="ECO:0000313" key="4">
    <source>
        <dbReference type="EMBL" id="KAJ9162196.1"/>
    </source>
</evidence>
<dbReference type="InterPro" id="IPR011011">
    <property type="entry name" value="Znf_FYVE_PHD"/>
</dbReference>
<feature type="compositionally biased region" description="Polar residues" evidence="2">
    <location>
        <begin position="634"/>
        <end position="644"/>
    </location>
</feature>
<dbReference type="GO" id="GO:0006355">
    <property type="term" value="P:regulation of DNA-templated transcription"/>
    <property type="evidence" value="ECO:0007669"/>
    <property type="project" value="TreeGrafter"/>
</dbReference>
<organism evidence="4 5">
    <name type="scientific">Coniochaeta hoffmannii</name>
    <dbReference type="NCBI Taxonomy" id="91930"/>
    <lineage>
        <taxon>Eukaryota</taxon>
        <taxon>Fungi</taxon>
        <taxon>Dikarya</taxon>
        <taxon>Ascomycota</taxon>
        <taxon>Pezizomycotina</taxon>
        <taxon>Sordariomycetes</taxon>
        <taxon>Sordariomycetidae</taxon>
        <taxon>Coniochaetales</taxon>
        <taxon>Coniochaetaceae</taxon>
        <taxon>Coniochaeta</taxon>
    </lineage>
</organism>
<dbReference type="Pfam" id="PF00856">
    <property type="entry name" value="SET"/>
    <property type="match status" value="1"/>
</dbReference>
<name>A0AA38SCH8_9PEZI</name>
<feature type="region of interest" description="Disordered" evidence="2">
    <location>
        <begin position="104"/>
        <end position="217"/>
    </location>
</feature>
<reference evidence="4" key="1">
    <citation type="submission" date="2022-07" db="EMBL/GenBank/DDBJ databases">
        <title>Fungi with potential for degradation of polypropylene.</title>
        <authorList>
            <person name="Gostincar C."/>
        </authorList>
    </citation>
    <scope>NUCLEOTIDE SEQUENCE</scope>
    <source>
        <strain evidence="4">EXF-13287</strain>
    </source>
</reference>
<proteinExistence type="predicted"/>
<feature type="compositionally biased region" description="Basic and acidic residues" evidence="2">
    <location>
        <begin position="156"/>
        <end position="168"/>
    </location>
</feature>
<feature type="compositionally biased region" description="Polar residues" evidence="2">
    <location>
        <begin position="889"/>
        <end position="903"/>
    </location>
</feature>
<dbReference type="Gene3D" id="2.170.270.10">
    <property type="entry name" value="SET domain"/>
    <property type="match status" value="1"/>
</dbReference>
<feature type="compositionally biased region" description="Basic residues" evidence="2">
    <location>
        <begin position="126"/>
        <end position="139"/>
    </location>
</feature>
<feature type="region of interest" description="Disordered" evidence="2">
    <location>
        <begin position="491"/>
        <end position="682"/>
    </location>
</feature>
<feature type="compositionally biased region" description="Basic and acidic residues" evidence="2">
    <location>
        <begin position="523"/>
        <end position="535"/>
    </location>
</feature>
<feature type="region of interest" description="Disordered" evidence="2">
    <location>
        <begin position="889"/>
        <end position="937"/>
    </location>
</feature>
<dbReference type="InterPro" id="IPR001214">
    <property type="entry name" value="SET_dom"/>
</dbReference>
<feature type="compositionally biased region" description="Polar residues" evidence="2">
    <location>
        <begin position="910"/>
        <end position="937"/>
    </location>
</feature>
<feature type="compositionally biased region" description="Polar residues" evidence="2">
    <location>
        <begin position="768"/>
        <end position="777"/>
    </location>
</feature>
<feature type="compositionally biased region" description="Polar residues" evidence="2">
    <location>
        <begin position="506"/>
        <end position="521"/>
    </location>
</feature>
<dbReference type="SUPFAM" id="SSF82199">
    <property type="entry name" value="SET domain"/>
    <property type="match status" value="1"/>
</dbReference>
<dbReference type="EMBL" id="JANBVN010000014">
    <property type="protein sequence ID" value="KAJ9162196.1"/>
    <property type="molecule type" value="Genomic_DNA"/>
</dbReference>
<dbReference type="GO" id="GO:0070210">
    <property type="term" value="C:Rpd3L-Expanded complex"/>
    <property type="evidence" value="ECO:0007669"/>
    <property type="project" value="TreeGrafter"/>
</dbReference>
<dbReference type="SUPFAM" id="SSF57903">
    <property type="entry name" value="FYVE/PHD zinc finger"/>
    <property type="match status" value="1"/>
</dbReference>
<comment type="caution">
    <text evidence="4">The sequence shown here is derived from an EMBL/GenBank/DDBJ whole genome shotgun (WGS) entry which is preliminary data.</text>
</comment>
<feature type="compositionally biased region" description="Basic and acidic residues" evidence="2">
    <location>
        <begin position="568"/>
        <end position="587"/>
    </location>
</feature>
<dbReference type="AlphaFoldDB" id="A0AA38SCH8"/>
<keyword evidence="1" id="KW-0156">Chromatin regulator</keyword>
<dbReference type="PROSITE" id="PS50280">
    <property type="entry name" value="SET"/>
    <property type="match status" value="1"/>
</dbReference>
<gene>
    <name evidence="4" type="ORF">NKR19_g1515</name>
</gene>
<dbReference type="GO" id="GO:0006325">
    <property type="term" value="P:chromatin organization"/>
    <property type="evidence" value="ECO:0007669"/>
    <property type="project" value="UniProtKB-KW"/>
</dbReference>